<evidence type="ECO:0000256" key="13">
    <source>
        <dbReference type="PIRSR" id="PIRSR016308-3"/>
    </source>
</evidence>
<evidence type="ECO:0000256" key="1">
    <source>
        <dbReference type="ARBA" id="ARBA00000707"/>
    </source>
</evidence>
<keyword evidence="6 14" id="KW-0863">Zinc-finger</keyword>
<dbReference type="Gene3D" id="3.90.70.10">
    <property type="entry name" value="Cysteine proteinases"/>
    <property type="match status" value="2"/>
</dbReference>
<feature type="binding site" evidence="13">
    <location>
        <position position="221"/>
    </location>
    <ligand>
        <name>Zn(2+)</name>
        <dbReference type="ChEBI" id="CHEBI:29105"/>
    </ligand>
</feature>
<dbReference type="FunFam" id="1.10.8.10:FF:000086">
    <property type="entry name" value="Ubiquitin carboxyl-terminal hydrolase"/>
    <property type="match status" value="1"/>
</dbReference>
<dbReference type="PROSITE" id="PS00972">
    <property type="entry name" value="USP_1"/>
    <property type="match status" value="1"/>
</dbReference>
<dbReference type="SUPFAM" id="SSF57850">
    <property type="entry name" value="RING/U-box"/>
    <property type="match status" value="2"/>
</dbReference>
<accession>A0A8H6XC49</accession>
<dbReference type="PROSITE" id="PS50271">
    <property type="entry name" value="ZF_UBP"/>
    <property type="match status" value="1"/>
</dbReference>
<dbReference type="Proteomes" id="UP000620124">
    <property type="component" value="Unassembled WGS sequence"/>
</dbReference>
<comment type="catalytic activity">
    <reaction evidence="1 11">
        <text>Thiol-dependent hydrolysis of ester, thioester, amide, peptide and isopeptide bonds formed by the C-terminal Gly of ubiquitin (a 76-residue protein attached to proteins as an intracellular targeting signal).</text>
        <dbReference type="EC" id="3.4.19.12"/>
    </reaction>
</comment>
<evidence type="ECO:0000259" key="16">
    <source>
        <dbReference type="PROSITE" id="PS50235"/>
    </source>
</evidence>
<dbReference type="CDD" id="cd02658">
    <property type="entry name" value="Peptidase_C19B"/>
    <property type="match status" value="1"/>
</dbReference>
<feature type="binding site" evidence="13">
    <location>
        <position position="207"/>
    </location>
    <ligand>
        <name>Zn(2+)</name>
        <dbReference type="ChEBI" id="CHEBI:29105"/>
    </ligand>
</feature>
<dbReference type="InterPro" id="IPR009060">
    <property type="entry name" value="UBA-like_sf"/>
</dbReference>
<dbReference type="InterPro" id="IPR016652">
    <property type="entry name" value="Ubiquitinyl_hydrolase"/>
</dbReference>
<gene>
    <name evidence="18" type="ORF">MVEN_02026300</name>
</gene>
<dbReference type="PROSITE" id="PS50030">
    <property type="entry name" value="UBA"/>
    <property type="match status" value="2"/>
</dbReference>
<dbReference type="PROSITE" id="PS50235">
    <property type="entry name" value="USP_3"/>
    <property type="match status" value="1"/>
</dbReference>
<dbReference type="InterPro" id="IPR041432">
    <property type="entry name" value="UBP13_Znf-UBP_var"/>
</dbReference>
<feature type="active site" description="Nucleophile" evidence="12">
    <location>
        <position position="341"/>
    </location>
</feature>
<evidence type="ECO:0000256" key="7">
    <source>
        <dbReference type="ARBA" id="ARBA00022786"/>
    </source>
</evidence>
<keyword evidence="9 11" id="KW-0788">Thiol protease</keyword>
<evidence type="ECO:0000256" key="4">
    <source>
        <dbReference type="ARBA" id="ARBA00022723"/>
    </source>
</evidence>
<dbReference type="AlphaFoldDB" id="A0A8H6XC49"/>
<evidence type="ECO:0000313" key="19">
    <source>
        <dbReference type="Proteomes" id="UP000620124"/>
    </source>
</evidence>
<dbReference type="SMART" id="SM00290">
    <property type="entry name" value="ZnF_UBP"/>
    <property type="match status" value="2"/>
</dbReference>
<dbReference type="GO" id="GO:0005634">
    <property type="term" value="C:nucleus"/>
    <property type="evidence" value="ECO:0007669"/>
    <property type="project" value="TreeGrafter"/>
</dbReference>
<dbReference type="PANTHER" id="PTHR24006">
    <property type="entry name" value="UBIQUITIN CARBOXYL-TERMINAL HYDROLASE"/>
    <property type="match status" value="1"/>
</dbReference>
<dbReference type="EMBL" id="JACAZI010000021">
    <property type="protein sequence ID" value="KAF7338024.1"/>
    <property type="molecule type" value="Genomic_DNA"/>
</dbReference>
<sequence>MACAHLGDLQRLSSPKLSQSVHREECTQCFDNQVQDGPQGVEVCLNCFNGGCTGERHHMRTHLKKSGHRFTLNVKRKQKPSTKRAEDEEPPAKISKLAIVEEREEDKYEHNTVIKCWTCDSENGREIPEAFNDAKVKALADQTMASLSSARQSEVKAWEEEFEPCEHTLMLQQTSVGAIPASGLAHCVACELTSNLWLCLTCGSLGCGRVQYGGVTGGNGHGLRHFEETGHPVSVKLGTITPEGGAGKFISLSPKIVFLILLVDIYCYQCNDAKLDPALSEHLAVFGINVKTAQKTEKSMTEMQIEHNLKYDFSLTGEDGRALEPVFGSGLTGLSNLGNSCYMASVLQTIFSLPAFKARYFSPSATTDHAAQCPESLPADCVECQMRKVADGLLSGRYSHPAHGSTSSVNDPVFQEGLRPTGFKALIGKGHEEFSTMKQQDSEEFLGHLITVLRRDAHKYKDRSADDTTAVFTYGMEQRLQCGICSKVSYRTDAMDVLSVPVAAVENGKDADGKTLYTPIPLVACLDAVLTPEALEYGCPSCGTKVNALKQAKFATFPEVLVVHAKKFQLVNWVPTKLDIPLILPDGDEVIFDAQHLGIGLQPNEVELPCNAAAPNAPQFDAGAMAQLEGMGFPVIRCQKALLATGNSSAEAAMEWLFAHMEDPDIDAPIQPSSGSAAGPEPSADQIAMLSDMGFTPAQARKALRETSGNAERAVEWLFNHPDDTGADNAPASASAATAAPAVGGTKDVPVKVPRFTSGHYVAHIRTDDAWVLFNDEKVVKADEESVRELKKLAYLYVFEKA</sequence>
<dbReference type="EC" id="3.4.19.12" evidence="11"/>
<keyword evidence="4 11" id="KW-0479">Metal-binding</keyword>
<evidence type="ECO:0000256" key="12">
    <source>
        <dbReference type="PIRSR" id="PIRSR016308-1"/>
    </source>
</evidence>
<comment type="similarity">
    <text evidence="2 11">Belongs to the peptidase C19 family.</text>
</comment>
<name>A0A8H6XC49_9AGAR</name>
<dbReference type="InterPro" id="IPR050164">
    <property type="entry name" value="Peptidase_C19"/>
</dbReference>
<proteinExistence type="inferred from homology"/>
<dbReference type="OrthoDB" id="361536at2759"/>
<dbReference type="SUPFAM" id="SSF54001">
    <property type="entry name" value="Cysteine proteinases"/>
    <property type="match status" value="1"/>
</dbReference>
<dbReference type="InterPro" id="IPR028889">
    <property type="entry name" value="USP"/>
</dbReference>
<feature type="domain" description="USP" evidence="16">
    <location>
        <begin position="332"/>
        <end position="802"/>
    </location>
</feature>
<keyword evidence="5" id="KW-0677">Repeat</keyword>
<keyword evidence="19" id="KW-1185">Reference proteome</keyword>
<evidence type="ECO:0000256" key="10">
    <source>
        <dbReference type="ARBA" id="ARBA00022833"/>
    </source>
</evidence>
<dbReference type="GO" id="GO:0016579">
    <property type="term" value="P:protein deubiquitination"/>
    <property type="evidence" value="ECO:0007669"/>
    <property type="project" value="InterPro"/>
</dbReference>
<reference evidence="18" key="1">
    <citation type="submission" date="2020-05" db="EMBL/GenBank/DDBJ databases">
        <title>Mycena genomes resolve the evolution of fungal bioluminescence.</title>
        <authorList>
            <person name="Tsai I.J."/>
        </authorList>
    </citation>
    <scope>NUCLEOTIDE SEQUENCE</scope>
    <source>
        <strain evidence="18">CCC161011</strain>
    </source>
</reference>
<evidence type="ECO:0000313" key="18">
    <source>
        <dbReference type="EMBL" id="KAF7338024.1"/>
    </source>
</evidence>
<dbReference type="PIRSF" id="PIRSF016308">
    <property type="entry name" value="UBP"/>
    <property type="match status" value="1"/>
</dbReference>
<dbReference type="FunFam" id="3.30.40.10:FF:000396">
    <property type="entry name" value="Ubiquitin carboxyl-terminal hydrolase"/>
    <property type="match status" value="1"/>
</dbReference>
<dbReference type="Pfam" id="PF00443">
    <property type="entry name" value="UCH"/>
    <property type="match status" value="2"/>
</dbReference>
<organism evidence="18 19">
    <name type="scientific">Mycena venus</name>
    <dbReference type="NCBI Taxonomy" id="2733690"/>
    <lineage>
        <taxon>Eukaryota</taxon>
        <taxon>Fungi</taxon>
        <taxon>Dikarya</taxon>
        <taxon>Basidiomycota</taxon>
        <taxon>Agaricomycotina</taxon>
        <taxon>Agaricomycetes</taxon>
        <taxon>Agaricomycetidae</taxon>
        <taxon>Agaricales</taxon>
        <taxon>Marasmiineae</taxon>
        <taxon>Mycenaceae</taxon>
        <taxon>Mycena</taxon>
    </lineage>
</organism>
<dbReference type="InterPro" id="IPR001607">
    <property type="entry name" value="Znf_UBP"/>
</dbReference>
<dbReference type="CDD" id="cd14385">
    <property type="entry name" value="UBA1_spUBP14_like"/>
    <property type="match status" value="1"/>
</dbReference>
<dbReference type="InterPro" id="IPR015940">
    <property type="entry name" value="UBA"/>
</dbReference>
<protein>
    <recommendedName>
        <fullName evidence="11">Ubiquitin carboxyl-terminal hydrolase</fullName>
        <ecNumber evidence="11">3.4.19.12</ecNumber>
    </recommendedName>
</protein>
<feature type="domain" description="UBA" evidence="15">
    <location>
        <begin position="619"/>
        <end position="660"/>
    </location>
</feature>
<comment type="caution">
    <text evidence="18">The sequence shown here is derived from an EMBL/GenBank/DDBJ whole genome shotgun (WGS) entry which is preliminary data.</text>
</comment>
<evidence type="ECO:0000256" key="5">
    <source>
        <dbReference type="ARBA" id="ARBA00022737"/>
    </source>
</evidence>
<dbReference type="Gene3D" id="3.30.40.10">
    <property type="entry name" value="Zinc/RING finger domain, C3HC4 (zinc finger)"/>
    <property type="match status" value="2"/>
</dbReference>
<dbReference type="InterPro" id="IPR001394">
    <property type="entry name" value="Peptidase_C19_UCH"/>
</dbReference>
<dbReference type="PANTHER" id="PTHR24006:SF664">
    <property type="entry name" value="UBIQUITIN CARBOXYL-TERMINAL HYDROLASE"/>
    <property type="match status" value="1"/>
</dbReference>
<evidence type="ECO:0000256" key="9">
    <source>
        <dbReference type="ARBA" id="ARBA00022807"/>
    </source>
</evidence>
<evidence type="ECO:0000256" key="8">
    <source>
        <dbReference type="ARBA" id="ARBA00022801"/>
    </source>
</evidence>
<dbReference type="InterPro" id="IPR013083">
    <property type="entry name" value="Znf_RING/FYVE/PHD"/>
</dbReference>
<keyword evidence="8 11" id="KW-0378">Hydrolase</keyword>
<dbReference type="Pfam" id="PF17807">
    <property type="entry name" value="zf-UBP_var"/>
    <property type="match status" value="1"/>
</dbReference>
<keyword evidence="10 11" id="KW-0862">Zinc</keyword>
<feature type="binding site" evidence="13">
    <location>
        <position position="190"/>
    </location>
    <ligand>
        <name>Zn(2+)</name>
        <dbReference type="ChEBI" id="CHEBI:29105"/>
    </ligand>
</feature>
<keyword evidence="7 11" id="KW-0833">Ubl conjugation pathway</keyword>
<dbReference type="GO" id="GO:0005829">
    <property type="term" value="C:cytosol"/>
    <property type="evidence" value="ECO:0007669"/>
    <property type="project" value="TreeGrafter"/>
</dbReference>
<evidence type="ECO:0000256" key="3">
    <source>
        <dbReference type="ARBA" id="ARBA00022670"/>
    </source>
</evidence>
<feature type="domain" description="UBA" evidence="15">
    <location>
        <begin position="681"/>
        <end position="721"/>
    </location>
</feature>
<feature type="binding site" evidence="13">
    <location>
        <position position="187"/>
    </location>
    <ligand>
        <name>Zn(2+)</name>
        <dbReference type="ChEBI" id="CHEBI:29105"/>
    </ligand>
</feature>
<evidence type="ECO:0000256" key="14">
    <source>
        <dbReference type="PROSITE-ProRule" id="PRU00502"/>
    </source>
</evidence>
<feature type="domain" description="UBP-type" evidence="17">
    <location>
        <begin position="163"/>
        <end position="294"/>
    </location>
</feature>
<keyword evidence="3 11" id="KW-0645">Protease</keyword>
<evidence type="ECO:0000256" key="11">
    <source>
        <dbReference type="PIRNR" id="PIRNR016308"/>
    </source>
</evidence>
<dbReference type="CDD" id="cd14297">
    <property type="entry name" value="UBA2_spUBP14_like"/>
    <property type="match status" value="1"/>
</dbReference>
<dbReference type="InterPro" id="IPR018200">
    <property type="entry name" value="USP_CS"/>
</dbReference>
<dbReference type="GO" id="GO:0004843">
    <property type="term" value="F:cysteine-type deubiquitinase activity"/>
    <property type="evidence" value="ECO:0007669"/>
    <property type="project" value="UniProtKB-UniRule"/>
</dbReference>
<evidence type="ECO:0000259" key="17">
    <source>
        <dbReference type="PROSITE" id="PS50271"/>
    </source>
</evidence>
<dbReference type="GO" id="GO:0008270">
    <property type="term" value="F:zinc ion binding"/>
    <property type="evidence" value="ECO:0007669"/>
    <property type="project" value="UniProtKB-UniRule"/>
</dbReference>
<dbReference type="Pfam" id="PF02148">
    <property type="entry name" value="zf-UBP"/>
    <property type="match status" value="1"/>
</dbReference>
<dbReference type="InterPro" id="IPR038765">
    <property type="entry name" value="Papain-like_cys_pep_sf"/>
</dbReference>
<dbReference type="Pfam" id="PF22562">
    <property type="entry name" value="UBA_7"/>
    <property type="match status" value="2"/>
</dbReference>
<evidence type="ECO:0000256" key="2">
    <source>
        <dbReference type="ARBA" id="ARBA00009085"/>
    </source>
</evidence>
<dbReference type="SUPFAM" id="SSF46934">
    <property type="entry name" value="UBA-like"/>
    <property type="match status" value="1"/>
</dbReference>
<dbReference type="FunFam" id="1.10.8.10:FF:000103">
    <property type="entry name" value="Ubiquitin carboxyl-terminal hydrolase"/>
    <property type="match status" value="1"/>
</dbReference>
<evidence type="ECO:0000259" key="15">
    <source>
        <dbReference type="PROSITE" id="PS50030"/>
    </source>
</evidence>
<dbReference type="Gene3D" id="1.10.8.10">
    <property type="entry name" value="DNA helicase RuvA subunit, C-terminal domain"/>
    <property type="match status" value="2"/>
</dbReference>
<dbReference type="SMART" id="SM00165">
    <property type="entry name" value="UBA"/>
    <property type="match status" value="2"/>
</dbReference>
<feature type="active site" description="Proton acceptor" evidence="12">
    <location>
        <position position="760"/>
    </location>
</feature>
<evidence type="ECO:0000256" key="6">
    <source>
        <dbReference type="ARBA" id="ARBA00022771"/>
    </source>
</evidence>
<dbReference type="GO" id="GO:0006508">
    <property type="term" value="P:proteolysis"/>
    <property type="evidence" value="ECO:0007669"/>
    <property type="project" value="UniProtKB-KW"/>
</dbReference>